<gene>
    <name evidence="2" type="ORF">GOQ30_06990</name>
</gene>
<dbReference type="Gene3D" id="2.40.160.10">
    <property type="entry name" value="Porin"/>
    <property type="match status" value="1"/>
</dbReference>
<protein>
    <submittedName>
        <fullName evidence="2">Outer membrane beta-barrel protein</fullName>
    </submittedName>
</protein>
<evidence type="ECO:0000256" key="1">
    <source>
        <dbReference type="SAM" id="SignalP"/>
    </source>
</evidence>
<dbReference type="Proteomes" id="UP000431264">
    <property type="component" value="Unassembled WGS sequence"/>
</dbReference>
<feature type="signal peptide" evidence="1">
    <location>
        <begin position="1"/>
        <end position="18"/>
    </location>
</feature>
<dbReference type="InterPro" id="IPR023614">
    <property type="entry name" value="Porin_dom_sf"/>
</dbReference>
<dbReference type="SUPFAM" id="SSF56935">
    <property type="entry name" value="Porins"/>
    <property type="match status" value="1"/>
</dbReference>
<dbReference type="InterPro" id="IPR011486">
    <property type="entry name" value="BBP2"/>
</dbReference>
<accession>A0A6I4IH11</accession>
<dbReference type="EMBL" id="WQLW01000004">
    <property type="protein sequence ID" value="MVO08908.1"/>
    <property type="molecule type" value="Genomic_DNA"/>
</dbReference>
<feature type="chain" id="PRO_5026058606" evidence="1">
    <location>
        <begin position="19"/>
        <end position="335"/>
    </location>
</feature>
<organism evidence="2 3">
    <name type="scientific">Flavobacterium profundi</name>
    <dbReference type="NCBI Taxonomy" id="1774945"/>
    <lineage>
        <taxon>Bacteria</taxon>
        <taxon>Pseudomonadati</taxon>
        <taxon>Bacteroidota</taxon>
        <taxon>Flavobacteriia</taxon>
        <taxon>Flavobacteriales</taxon>
        <taxon>Flavobacteriaceae</taxon>
        <taxon>Flavobacterium</taxon>
    </lineage>
</organism>
<proteinExistence type="predicted"/>
<keyword evidence="3" id="KW-1185">Reference proteome</keyword>
<evidence type="ECO:0000313" key="3">
    <source>
        <dbReference type="Proteomes" id="UP000431264"/>
    </source>
</evidence>
<dbReference type="OrthoDB" id="1114561at2"/>
<evidence type="ECO:0000313" key="2">
    <source>
        <dbReference type="EMBL" id="MVO08908.1"/>
    </source>
</evidence>
<sequence>MKKHFTITLLLFSICFYAQEQTTAEETATEEKKFTFYGSVDTYYRANLTAPNDDNQIAPSTSFADKSGFALGMANIIAKYEKNKVGAVADLAFGPRAIQASFIDSTFVNQLYVFYNLSDKVKLTAGKFNTYLGYELISPVGNFNYSTSYLFTNGPFNHTGLKADFTLSEKTSLLLGVFNQTDINLFNPDGSYAVGAQFGYNSQFLNILYDDAGLGLEIDFTGGFNPSESFFLGINGAYADNDGEGFYGAALYPQYTLNKSFILGLRGEYFTRQSDLIDDDPNVIAITLTGSYTVDDLTIKPEFRLDNGSKEIFITNELEPTKSLGSFLIAAIYKF</sequence>
<comment type="caution">
    <text evidence="2">The sequence shown here is derived from an EMBL/GenBank/DDBJ whole genome shotgun (WGS) entry which is preliminary data.</text>
</comment>
<reference evidence="3" key="1">
    <citation type="submission" date="2019-05" db="EMBL/GenBank/DDBJ databases">
        <title>Flavobacterium profundi sp. nov., isolated from a deep-sea seamount.</title>
        <authorList>
            <person name="Zhang D.-C."/>
        </authorList>
    </citation>
    <scope>NUCLEOTIDE SEQUENCE [LARGE SCALE GENOMIC DNA]</scope>
    <source>
        <strain evidence="3">TP390</strain>
    </source>
</reference>
<dbReference type="RefSeq" id="WP_140997302.1">
    <property type="nucleotide sequence ID" value="NZ_VDCZ01000004.1"/>
</dbReference>
<dbReference type="AlphaFoldDB" id="A0A6I4IH11"/>
<keyword evidence="1" id="KW-0732">Signal</keyword>
<name>A0A6I4IH11_9FLAO</name>
<dbReference type="Pfam" id="PF07642">
    <property type="entry name" value="BBP2"/>
    <property type="match status" value="1"/>
</dbReference>